<accession>A0A098BSI8</accession>
<dbReference type="AlphaFoldDB" id="A0A098BSI8"/>
<dbReference type="EMBL" id="CCSD01000095">
    <property type="protein sequence ID" value="CDZ91182.1"/>
    <property type="molecule type" value="Genomic_DNA"/>
</dbReference>
<dbReference type="Proteomes" id="UP000042997">
    <property type="component" value="Unassembled WGS sequence"/>
</dbReference>
<dbReference type="eggNOG" id="COG0778">
    <property type="taxonomic scope" value="Bacteria"/>
</dbReference>
<dbReference type="SMR" id="A0A098BSI8"/>
<dbReference type="SUPFAM" id="SSF55469">
    <property type="entry name" value="FMN-dependent nitroreductase-like"/>
    <property type="match status" value="1"/>
</dbReference>
<gene>
    <name evidence="1" type="ORF">RHRU231_800109</name>
</gene>
<protein>
    <submittedName>
        <fullName evidence="1">Uncharacterized protein</fullName>
    </submittedName>
</protein>
<dbReference type="InterPro" id="IPR000415">
    <property type="entry name" value="Nitroreductase-like"/>
</dbReference>
<reference evidence="1 2" key="1">
    <citation type="journal article" date="2014" name="Genome Announc.">
        <title>Draft Genome Sequence of Propane- and Butane-Oxidizing Actinobacterium Rhodococcus ruber IEGM 231.</title>
        <authorList>
            <person name="Ivshina I.B."/>
            <person name="Kuyukina M.S."/>
            <person name="Krivoruchko A.V."/>
            <person name="Barbe V."/>
            <person name="Fischer C."/>
        </authorList>
    </citation>
    <scope>NUCLEOTIDE SEQUENCE [LARGE SCALE GENOMIC DNA]</scope>
</reference>
<evidence type="ECO:0000313" key="1">
    <source>
        <dbReference type="EMBL" id="CDZ91182.1"/>
    </source>
</evidence>
<dbReference type="Gene3D" id="3.40.109.10">
    <property type="entry name" value="NADH Oxidase"/>
    <property type="match status" value="1"/>
</dbReference>
<dbReference type="GO" id="GO:0016491">
    <property type="term" value="F:oxidoreductase activity"/>
    <property type="evidence" value="ECO:0007669"/>
    <property type="project" value="InterPro"/>
</dbReference>
<sequence length="320" mass="34657">MSRAGVTDQDEEAAMSTVPDTWSTSDTEVIARAVIEAPSIHDTQPWNLRLPARTAELEERVEFAAPGPDPLRPDRLISCGAAVANLELGIRALGWSTRTLLLPEPERPELIARIEAAAPATPSSTDLGYFAAISHRRSHRESFARIPVPATTIADVMAAADIPGVRVRLLASDEAPALADMLTYSAEAMRRNPHYQREMFRWTSHWHPEGNAEVVTDWGADLDAGGAAGRALITTGVPDTAELAAAIDRETVLVFSVQSADPIDLVRVGIASERAWLAAVDARLSASVLTYPLRVEDSATRLAERMDLDGLPQLIMRIGF</sequence>
<name>A0A098BSI8_9NOCA</name>
<proteinExistence type="predicted"/>
<organism evidence="1 2">
    <name type="scientific">Rhodococcus ruber</name>
    <dbReference type="NCBI Taxonomy" id="1830"/>
    <lineage>
        <taxon>Bacteria</taxon>
        <taxon>Bacillati</taxon>
        <taxon>Actinomycetota</taxon>
        <taxon>Actinomycetes</taxon>
        <taxon>Mycobacteriales</taxon>
        <taxon>Nocardiaceae</taxon>
        <taxon>Rhodococcus</taxon>
    </lineage>
</organism>
<evidence type="ECO:0000313" key="2">
    <source>
        <dbReference type="Proteomes" id="UP000042997"/>
    </source>
</evidence>